<evidence type="ECO:0000313" key="1">
    <source>
        <dbReference type="EMBL" id="SFB19045.1"/>
    </source>
</evidence>
<dbReference type="EMBL" id="FOKJ01000023">
    <property type="protein sequence ID" value="SFB19045.1"/>
    <property type="molecule type" value="Genomic_DNA"/>
</dbReference>
<reference evidence="1 2" key="1">
    <citation type="submission" date="2016-10" db="EMBL/GenBank/DDBJ databases">
        <authorList>
            <person name="Varghese N."/>
            <person name="Submissions S."/>
        </authorList>
    </citation>
    <scope>NUCLEOTIDE SEQUENCE [LARGE SCALE GENOMIC DNA]</scope>
    <source>
        <strain evidence="1 2">DSM 282</strain>
    </source>
</reference>
<accession>A0A1I0Z085</accession>
<comment type="caution">
    <text evidence="1">The sequence shown here is derived from an EMBL/GenBank/DDBJ whole genome shotgun (WGS) entry which is preliminary data.</text>
</comment>
<dbReference type="Proteomes" id="UP000198861">
    <property type="component" value="Unassembled WGS sequence"/>
</dbReference>
<dbReference type="Pfam" id="PF08748">
    <property type="entry name" value="Phage_TAC_4"/>
    <property type="match status" value="1"/>
</dbReference>
<proteinExistence type="predicted"/>
<dbReference type="RefSeq" id="WP_091013250.1">
    <property type="nucleotide sequence ID" value="NZ_FOKJ01000023.1"/>
</dbReference>
<gene>
    <name evidence="1" type="ORF">SAMN04244571_01718</name>
</gene>
<protein>
    <submittedName>
        <fullName evidence="1">Phage tail assembly chaperone</fullName>
    </submittedName>
</protein>
<name>A0A1I0Z085_9GAMM</name>
<keyword evidence="2" id="KW-1185">Reference proteome</keyword>
<evidence type="ECO:0000313" key="2">
    <source>
        <dbReference type="Proteomes" id="UP000198861"/>
    </source>
</evidence>
<dbReference type="InterPro" id="IPR014859">
    <property type="entry name" value="Phage_TAC_4"/>
</dbReference>
<sequence>MTKLKIAENPTFTAEVEIPRVGGDQIKVPFTFRYRDRAALAELFDRWQAENKARYEAVGDGSTLADITEAEVKQQVAQLAEIVEAWGFDDPLNEDSLRALVLTSIGAGTAVLDAYSDAYRDARRGN</sequence>
<organism evidence="1 2">
    <name type="scientific">Azotobacter beijerinckii</name>
    <dbReference type="NCBI Taxonomy" id="170623"/>
    <lineage>
        <taxon>Bacteria</taxon>
        <taxon>Pseudomonadati</taxon>
        <taxon>Pseudomonadota</taxon>
        <taxon>Gammaproteobacteria</taxon>
        <taxon>Pseudomonadales</taxon>
        <taxon>Pseudomonadaceae</taxon>
        <taxon>Azotobacter</taxon>
    </lineage>
</organism>